<dbReference type="Proteomes" id="UP000310066">
    <property type="component" value="Unassembled WGS sequence"/>
</dbReference>
<dbReference type="PANTHER" id="PTHR39142">
    <property type="entry name" value="MID1P"/>
    <property type="match status" value="1"/>
</dbReference>
<sequence>MLFPCPKLTPLQSRFVASFSALCLLGVVYWSLSNPHFAEAAELAVDGSGQARSGADHNWHRIEQASLYDDEAEAGYETGEVPLAVRAAAATAISANNAPNQLNIQPGNTTLWVYSNELFTSPSTPAGPGLPSDPGVKRHVEPIHHDLRRRQDGGQTKTIYVSINTCVQPTWNETSVQTVGPPQLTLYVSSEANNDAVGPDGTSQIVQTLSEGFANVSVTASGTWHIAVSAPALPSGFVGVWNYELAVSHDAFYHSADESDAFLFQVDTDFESALLVTGDLTQQNSSTATFQQWLDLSPPFTIFASNVNDTSIMGMQNSYCGWSNRHQIAGSQLDLNGTKSGVQMSMITRGLGNKPKEQFYVTNLDNSSSYIGVLAQAGNSTNSGAGVVGGGGKIWQPVPWQTKTDGNCALMFDLPFCSDVAYAVPSNPQTYNITGLREVFDNYTSVYYQQFAYSLQQIPCNTTSDAQYSNVKTCDDCAAAYKQWLCAVSIPRCEDFSNPATYLQKRNMGQVYFNNQSYISPDILNLPYIPMSRAPTLQGSPAYSQTYNTSLATNSSRNTAIVDSLIMPGPYNELLPCEDLCYSLVQSCPASLGFGCPYPGRGLEAGYGVRSPNGSLTCSYLGAVYSLNAATDVVAPVFRAVSLAALVVIVLGVV</sequence>
<evidence type="ECO:0008006" key="3">
    <source>
        <dbReference type="Google" id="ProtNLM"/>
    </source>
</evidence>
<dbReference type="GO" id="GO:0098703">
    <property type="term" value="P:calcium ion import across plasma membrane"/>
    <property type="evidence" value="ECO:0007669"/>
    <property type="project" value="InterPro"/>
</dbReference>
<proteinExistence type="predicted"/>
<gene>
    <name evidence="1" type="ORF">B0A54_09914</name>
</gene>
<dbReference type="GO" id="GO:0005262">
    <property type="term" value="F:calcium channel activity"/>
    <property type="evidence" value="ECO:0007669"/>
    <property type="project" value="InterPro"/>
</dbReference>
<dbReference type="PANTHER" id="PTHR39142:SF1">
    <property type="entry name" value="AEL197CP"/>
    <property type="match status" value="1"/>
</dbReference>
<comment type="caution">
    <text evidence="1">The sequence shown here is derived from an EMBL/GenBank/DDBJ whole genome shotgun (WGS) entry which is preliminary data.</text>
</comment>
<dbReference type="InterPro" id="IPR024338">
    <property type="entry name" value="MID1/Yam8"/>
</dbReference>
<reference evidence="1 2" key="1">
    <citation type="submission" date="2017-03" db="EMBL/GenBank/DDBJ databases">
        <title>Genomes of endolithic fungi from Antarctica.</title>
        <authorList>
            <person name="Coleine C."/>
            <person name="Masonjones S."/>
            <person name="Stajich J.E."/>
        </authorList>
    </citation>
    <scope>NUCLEOTIDE SEQUENCE [LARGE SCALE GENOMIC DNA]</scope>
    <source>
        <strain evidence="1 2">CCFEE 5311</strain>
    </source>
</reference>
<dbReference type="Pfam" id="PF12929">
    <property type="entry name" value="Mid1"/>
    <property type="match status" value="1"/>
</dbReference>
<protein>
    <recommendedName>
        <fullName evidence="3">FZ domain-containing protein</fullName>
    </recommendedName>
</protein>
<accession>A0A4U0UUT9</accession>
<name>A0A4U0UUT9_9PEZI</name>
<dbReference type="AlphaFoldDB" id="A0A4U0UUT9"/>
<dbReference type="OrthoDB" id="4199794at2759"/>
<evidence type="ECO:0000313" key="2">
    <source>
        <dbReference type="Proteomes" id="UP000310066"/>
    </source>
</evidence>
<evidence type="ECO:0000313" key="1">
    <source>
        <dbReference type="EMBL" id="TKA38865.1"/>
    </source>
</evidence>
<organism evidence="1 2">
    <name type="scientific">Friedmanniomyces endolithicus</name>
    <dbReference type="NCBI Taxonomy" id="329885"/>
    <lineage>
        <taxon>Eukaryota</taxon>
        <taxon>Fungi</taxon>
        <taxon>Dikarya</taxon>
        <taxon>Ascomycota</taxon>
        <taxon>Pezizomycotina</taxon>
        <taxon>Dothideomycetes</taxon>
        <taxon>Dothideomycetidae</taxon>
        <taxon>Mycosphaerellales</taxon>
        <taxon>Teratosphaeriaceae</taxon>
        <taxon>Friedmanniomyces</taxon>
    </lineage>
</organism>
<dbReference type="EMBL" id="NAJP01000042">
    <property type="protein sequence ID" value="TKA38865.1"/>
    <property type="molecule type" value="Genomic_DNA"/>
</dbReference>
<dbReference type="STRING" id="329885.A0A4U0UUT9"/>